<proteinExistence type="predicted"/>
<gene>
    <name evidence="3" type="ORF">J2Z71_001658</name>
</gene>
<dbReference type="PANTHER" id="PTHR37291">
    <property type="entry name" value="5-METHYLCYTOSINE-SPECIFIC RESTRICTION ENZYME B"/>
    <property type="match status" value="1"/>
</dbReference>
<keyword evidence="3" id="KW-0255">Endonuclease</keyword>
<organism evidence="3 4">
    <name type="scientific">Peptoniphilus stercorisuis</name>
    <dbReference type="NCBI Taxonomy" id="1436965"/>
    <lineage>
        <taxon>Bacteria</taxon>
        <taxon>Bacillati</taxon>
        <taxon>Bacillota</taxon>
        <taxon>Tissierellia</taxon>
        <taxon>Tissierellales</taxon>
        <taxon>Peptoniphilaceae</taxon>
        <taxon>Peptoniphilus</taxon>
    </lineage>
</organism>
<dbReference type="Gene3D" id="3.40.50.300">
    <property type="entry name" value="P-loop containing nucleotide triphosphate hydrolases"/>
    <property type="match status" value="2"/>
</dbReference>
<evidence type="ECO:0000259" key="2">
    <source>
        <dbReference type="SMART" id="SM00382"/>
    </source>
</evidence>
<sequence length="796" mass="94263">MDKKSNYYLVGSMMNNVDYTEKFIEEGEWELGYFGEEDNEQYKRMLNIYNQIKPGDIMVIKSSYTRKNNLPFPNPTNQYVSTMNLKAKGIVKENLKDGHTILVDWDKDFKQREWYFFTSRDTMWNLSDSKYQSAKKLIDFIDFDKEQDYKWFLNQPAWGKYLGYNISKEKLKEILEFFVLVGQEKILTRVNDEITTANNTYYHENRVHMPNNTLGIYTNKNAWKENINYYKNDGVKEEWFKEGLECIHFANGNAQNKNYAWRNASIHFSTDHKYALEFMYDLEKANEDNIIKALDARFYKLYDENNKHNTNENSYISSEEDKVLFKIPVDVIQEENGKVKSVKVEISDENFKNFNCKLQTISKYFKEDKNSVKYLNEYSEKLIESKNIIFRGAPGTGKSYLAKEVAADIVSNGNTKKYTELTKEEKEQIEFVQFHPNYDYSDFVEGLRPKINIDGTMGFELQDGIFKKFAKKAKINLKNSKKNIKEIKKENYAIDLMENFTSNVNFELDEFKTLQGNKFYISSIDDEFINIFIPDNKISNNLKIKKDDLIKMLESKEEFEKVKDITEFFEKKNATQEYSYYLALFREIKKEEESVEESEIEIEKEKNYVFIIDEINRGEISKIFGELFFAIDPDYRGILGEISTQYSNMHEELDEKFYIPENVYIIGTMNDIDRSVDSFDFAMRRRFRFIEIKPEENIEMLEVLEGNLKDEAIRRMNALNKEIKNTEDLNENYQIGPSYFLKLKSIDFDKLWTDYLKPLLEDYINGIYDEKSTMEKFAKAYGYKEVGADNGIENQG</sequence>
<feature type="domain" description="AAA+ ATPase" evidence="2">
    <location>
        <begin position="384"/>
        <end position="696"/>
    </location>
</feature>
<dbReference type="InterPro" id="IPR011704">
    <property type="entry name" value="ATPase_dyneun-rel_AAA"/>
</dbReference>
<evidence type="ECO:0000256" key="1">
    <source>
        <dbReference type="SAM" id="Coils"/>
    </source>
</evidence>
<dbReference type="InterPro" id="IPR052934">
    <property type="entry name" value="Methyl-DNA_Rec/Restrict_Enz"/>
</dbReference>
<dbReference type="InterPro" id="IPR003593">
    <property type="entry name" value="AAA+_ATPase"/>
</dbReference>
<keyword evidence="3" id="KW-0378">Hydrolase</keyword>
<dbReference type="PANTHER" id="PTHR37291:SF1">
    <property type="entry name" value="TYPE IV METHYL-DIRECTED RESTRICTION ENZYME ECOKMCRB SUBUNIT"/>
    <property type="match status" value="1"/>
</dbReference>
<accession>A0ABS4KFE0</accession>
<reference evidence="3 4" key="1">
    <citation type="submission" date="2021-03" db="EMBL/GenBank/DDBJ databases">
        <title>Genomic Encyclopedia of Type Strains, Phase IV (KMG-IV): sequencing the most valuable type-strain genomes for metagenomic binning, comparative biology and taxonomic classification.</title>
        <authorList>
            <person name="Goeker M."/>
        </authorList>
    </citation>
    <scope>NUCLEOTIDE SEQUENCE [LARGE SCALE GENOMIC DNA]</scope>
    <source>
        <strain evidence="3 4">DSM 27563</strain>
    </source>
</reference>
<dbReference type="Pfam" id="PF07728">
    <property type="entry name" value="AAA_5"/>
    <property type="match status" value="1"/>
</dbReference>
<feature type="coiled-coil region" evidence="1">
    <location>
        <begin position="709"/>
        <end position="736"/>
    </location>
</feature>
<dbReference type="SUPFAM" id="SSF52540">
    <property type="entry name" value="P-loop containing nucleoside triphosphate hydrolases"/>
    <property type="match status" value="1"/>
</dbReference>
<dbReference type="EMBL" id="JAGGLJ010000021">
    <property type="protein sequence ID" value="MBP2026100.1"/>
    <property type="molecule type" value="Genomic_DNA"/>
</dbReference>
<protein>
    <submittedName>
        <fullName evidence="3">5-methylcytosine-specific restriction endonuclease McrBC GTP-binding regulatory subunit McrB</fullName>
    </submittedName>
</protein>
<evidence type="ECO:0000313" key="4">
    <source>
        <dbReference type="Proteomes" id="UP001519306"/>
    </source>
</evidence>
<keyword evidence="1" id="KW-0175">Coiled coil</keyword>
<keyword evidence="3" id="KW-0540">Nuclease</keyword>
<dbReference type="Proteomes" id="UP001519306">
    <property type="component" value="Unassembled WGS sequence"/>
</dbReference>
<dbReference type="GO" id="GO:0004519">
    <property type="term" value="F:endonuclease activity"/>
    <property type="evidence" value="ECO:0007669"/>
    <property type="project" value="UniProtKB-KW"/>
</dbReference>
<keyword evidence="4" id="KW-1185">Reference proteome</keyword>
<comment type="caution">
    <text evidence="3">The sequence shown here is derived from an EMBL/GenBank/DDBJ whole genome shotgun (WGS) entry which is preliminary data.</text>
</comment>
<name>A0ABS4KFE0_9FIRM</name>
<evidence type="ECO:0000313" key="3">
    <source>
        <dbReference type="EMBL" id="MBP2026100.1"/>
    </source>
</evidence>
<dbReference type="SMART" id="SM00382">
    <property type="entry name" value="AAA"/>
    <property type="match status" value="1"/>
</dbReference>
<dbReference type="InterPro" id="IPR027417">
    <property type="entry name" value="P-loop_NTPase"/>
</dbReference>
<dbReference type="RefSeq" id="WP_210062029.1">
    <property type="nucleotide sequence ID" value="NZ_JAGGLJ010000021.1"/>
</dbReference>
<feature type="coiled-coil region" evidence="1">
    <location>
        <begin position="581"/>
        <end position="608"/>
    </location>
</feature>